<keyword evidence="1" id="KW-0812">Transmembrane</keyword>
<evidence type="ECO:0000313" key="2">
    <source>
        <dbReference type="EMBL" id="VDN42454.1"/>
    </source>
</evidence>
<reference evidence="4" key="1">
    <citation type="submission" date="2016-06" db="UniProtKB">
        <authorList>
            <consortium name="WormBaseParasite"/>
        </authorList>
    </citation>
    <scope>IDENTIFICATION</scope>
</reference>
<accession>A0A183ET57</accession>
<reference evidence="2 3" key="2">
    <citation type="submission" date="2018-11" db="EMBL/GenBank/DDBJ databases">
        <authorList>
            <consortium name="Pathogen Informatics"/>
        </authorList>
    </citation>
    <scope>NUCLEOTIDE SEQUENCE [LARGE SCALE GENOMIC DNA]</scope>
</reference>
<organism evidence="4">
    <name type="scientific">Gongylonema pulchrum</name>
    <dbReference type="NCBI Taxonomy" id="637853"/>
    <lineage>
        <taxon>Eukaryota</taxon>
        <taxon>Metazoa</taxon>
        <taxon>Ecdysozoa</taxon>
        <taxon>Nematoda</taxon>
        <taxon>Chromadorea</taxon>
        <taxon>Rhabditida</taxon>
        <taxon>Spirurina</taxon>
        <taxon>Spiruromorpha</taxon>
        <taxon>Spiruroidea</taxon>
        <taxon>Gongylonematidae</taxon>
        <taxon>Gongylonema</taxon>
    </lineage>
</organism>
<name>A0A183ET57_9BILA</name>
<keyword evidence="1" id="KW-0472">Membrane</keyword>
<gene>
    <name evidence="2" type="ORF">GPUH_LOCUS24148</name>
</gene>
<evidence type="ECO:0000313" key="4">
    <source>
        <dbReference type="WBParaSite" id="GPUH_0002417801-mRNA-1"/>
    </source>
</evidence>
<keyword evidence="3" id="KW-1185">Reference proteome</keyword>
<sequence length="155" mass="17575">MTSKESKDVEAGTKASEASDFQMSDLQKCGKYIYYLTLVYFIMVLTQVCNLLFMTFADRKPTVKDVCEKNYHDYIGSKACNKTNCWVTTNETGKTVCSSRTYDFIPIRNDGQIRRNVIGKEPSLVEQTHSVWVTEWSQVKSNRRRSAAAGTELAG</sequence>
<dbReference type="Proteomes" id="UP000271098">
    <property type="component" value="Unassembled WGS sequence"/>
</dbReference>
<dbReference type="WBParaSite" id="GPUH_0002417801-mRNA-1">
    <property type="protein sequence ID" value="GPUH_0002417801-mRNA-1"/>
    <property type="gene ID" value="GPUH_0002417801"/>
</dbReference>
<feature type="transmembrane region" description="Helical" evidence="1">
    <location>
        <begin position="32"/>
        <end position="53"/>
    </location>
</feature>
<evidence type="ECO:0000256" key="1">
    <source>
        <dbReference type="SAM" id="Phobius"/>
    </source>
</evidence>
<keyword evidence="1" id="KW-1133">Transmembrane helix</keyword>
<proteinExistence type="predicted"/>
<dbReference type="EMBL" id="UYRT01100245">
    <property type="protein sequence ID" value="VDN42454.1"/>
    <property type="molecule type" value="Genomic_DNA"/>
</dbReference>
<dbReference type="AlphaFoldDB" id="A0A183ET57"/>
<evidence type="ECO:0000313" key="3">
    <source>
        <dbReference type="Proteomes" id="UP000271098"/>
    </source>
</evidence>
<protein>
    <submittedName>
        <fullName evidence="4">P-type domain-containing protein</fullName>
    </submittedName>
</protein>